<dbReference type="STRING" id="1121279.SAMN02745887_00347"/>
<dbReference type="AlphaFoldDB" id="A0A1K2H4P8"/>
<dbReference type="OrthoDB" id="9805247at2"/>
<accession>A0A1K2H4P8</accession>
<protein>
    <recommendedName>
        <fullName evidence="3">Nucleotidyltransferase</fullName>
    </recommendedName>
</protein>
<evidence type="ECO:0000313" key="2">
    <source>
        <dbReference type="Proteomes" id="UP000186513"/>
    </source>
</evidence>
<evidence type="ECO:0008006" key="3">
    <source>
        <dbReference type="Google" id="ProtNLM"/>
    </source>
</evidence>
<name>A0A1K2H4P8_9NEIS</name>
<evidence type="ECO:0000313" key="1">
    <source>
        <dbReference type="EMBL" id="SFZ70913.1"/>
    </source>
</evidence>
<dbReference type="EMBL" id="FPKR01000001">
    <property type="protein sequence ID" value="SFZ70913.1"/>
    <property type="molecule type" value="Genomic_DNA"/>
</dbReference>
<dbReference type="RefSeq" id="WP_072426875.1">
    <property type="nucleotide sequence ID" value="NZ_FPKR01000001.1"/>
</dbReference>
<dbReference type="Proteomes" id="UP000186513">
    <property type="component" value="Unassembled WGS sequence"/>
</dbReference>
<dbReference type="Pfam" id="PF06042">
    <property type="entry name" value="NTP_transf_6"/>
    <property type="match status" value="1"/>
</dbReference>
<dbReference type="PANTHER" id="PTHR39166:SF1">
    <property type="entry name" value="BLL1166 PROTEIN"/>
    <property type="match status" value="1"/>
</dbReference>
<organism evidence="1 2">
    <name type="scientific">Chitinimonas taiwanensis DSM 18899</name>
    <dbReference type="NCBI Taxonomy" id="1121279"/>
    <lineage>
        <taxon>Bacteria</taxon>
        <taxon>Pseudomonadati</taxon>
        <taxon>Pseudomonadota</taxon>
        <taxon>Betaproteobacteria</taxon>
        <taxon>Neisseriales</taxon>
        <taxon>Chitinibacteraceae</taxon>
        <taxon>Chitinimonas</taxon>
    </lineage>
</organism>
<keyword evidence="2" id="KW-1185">Reference proteome</keyword>
<dbReference type="InterPro" id="IPR009267">
    <property type="entry name" value="NTP_transf_6"/>
</dbReference>
<reference evidence="1 2" key="1">
    <citation type="submission" date="2016-11" db="EMBL/GenBank/DDBJ databases">
        <authorList>
            <person name="Jaros S."/>
            <person name="Januszkiewicz K."/>
            <person name="Wedrychowicz H."/>
        </authorList>
    </citation>
    <scope>NUCLEOTIDE SEQUENCE [LARGE SCALE GENOMIC DNA]</scope>
    <source>
        <strain evidence="1 2">DSM 18899</strain>
    </source>
</reference>
<proteinExistence type="predicted"/>
<sequence>MDSLIPVLQRFIGADTALLAALRAIRAQQLPDAWLAAGALRNRLWDQLHGYAAAPLGELDLIYFDAKAGLDEAQAVARALRAELVADWDVVNQASVHRWFRTAQGESIAALRSCADAVARWPETPTCVAVRLEADDSLSVLAPHGLVDLFALHWRANPLAADPTAAWRRWQDKAIAQRWPGARFSGPAD</sequence>
<gene>
    <name evidence="1" type="ORF">SAMN02745887_00347</name>
</gene>
<dbReference type="PANTHER" id="PTHR39166">
    <property type="entry name" value="BLL1166 PROTEIN"/>
    <property type="match status" value="1"/>
</dbReference>